<dbReference type="AlphaFoldDB" id="A0AAI9ZZX8"/>
<evidence type="ECO:0000313" key="1">
    <source>
        <dbReference type="EMBL" id="KAK1641322.1"/>
    </source>
</evidence>
<name>A0AAI9ZZX8_9PEZI</name>
<dbReference type="GeneID" id="85474569"/>
<reference evidence="1" key="1">
    <citation type="submission" date="2021-06" db="EMBL/GenBank/DDBJ databases">
        <title>Comparative genomics, transcriptomics and evolutionary studies reveal genomic signatures of adaptation to plant cell wall in hemibiotrophic fungi.</title>
        <authorList>
            <consortium name="DOE Joint Genome Institute"/>
            <person name="Baroncelli R."/>
            <person name="Diaz J.F."/>
            <person name="Benocci T."/>
            <person name="Peng M."/>
            <person name="Battaglia E."/>
            <person name="Haridas S."/>
            <person name="Andreopoulos W."/>
            <person name="Labutti K."/>
            <person name="Pangilinan J."/>
            <person name="Floch G.L."/>
            <person name="Makela M.R."/>
            <person name="Henrissat B."/>
            <person name="Grigoriev I.V."/>
            <person name="Crouch J.A."/>
            <person name="De Vries R.P."/>
            <person name="Sukno S.A."/>
            <person name="Thon M.R."/>
        </authorList>
    </citation>
    <scope>NUCLEOTIDE SEQUENCE</scope>
    <source>
        <strain evidence="1">CBS 102054</strain>
    </source>
</reference>
<dbReference type="Proteomes" id="UP001243989">
    <property type="component" value="Unassembled WGS sequence"/>
</dbReference>
<feature type="non-terminal residue" evidence="1">
    <location>
        <position position="76"/>
    </location>
</feature>
<accession>A0AAI9ZZX8</accession>
<protein>
    <submittedName>
        <fullName evidence="1">Uncharacterized protein</fullName>
    </submittedName>
</protein>
<organism evidence="1 2">
    <name type="scientific">Colletotrichum phormii</name>
    <dbReference type="NCBI Taxonomy" id="359342"/>
    <lineage>
        <taxon>Eukaryota</taxon>
        <taxon>Fungi</taxon>
        <taxon>Dikarya</taxon>
        <taxon>Ascomycota</taxon>
        <taxon>Pezizomycotina</taxon>
        <taxon>Sordariomycetes</taxon>
        <taxon>Hypocreomycetidae</taxon>
        <taxon>Glomerellales</taxon>
        <taxon>Glomerellaceae</taxon>
        <taxon>Colletotrichum</taxon>
        <taxon>Colletotrichum acutatum species complex</taxon>
    </lineage>
</organism>
<comment type="caution">
    <text evidence="1">The sequence shown here is derived from an EMBL/GenBank/DDBJ whole genome shotgun (WGS) entry which is preliminary data.</text>
</comment>
<gene>
    <name evidence="1" type="ORF">BDP81DRAFT_418657</name>
</gene>
<evidence type="ECO:0000313" key="2">
    <source>
        <dbReference type="Proteomes" id="UP001243989"/>
    </source>
</evidence>
<proteinExistence type="predicted"/>
<sequence>MLPGGVQATPLLFPPCLSADISQAFLSRVWCQWSSWRRPGRTILADPGVFMSVRGGDGFLLSRRTVCWSLCRNWEH</sequence>
<dbReference type="RefSeq" id="XP_060449929.1">
    <property type="nucleotide sequence ID" value="XM_060589707.1"/>
</dbReference>
<keyword evidence="2" id="KW-1185">Reference proteome</keyword>
<dbReference type="EMBL" id="JAHMHQ010000003">
    <property type="protein sequence ID" value="KAK1641322.1"/>
    <property type="molecule type" value="Genomic_DNA"/>
</dbReference>